<dbReference type="GO" id="GO:0036297">
    <property type="term" value="P:interstrand cross-link repair"/>
    <property type="evidence" value="ECO:0007669"/>
    <property type="project" value="InterPro"/>
</dbReference>
<dbReference type="PANTHER" id="PTHR16798">
    <property type="entry name" value="FANCONI ANEMIA GROUP C PROTEIN FANCC"/>
    <property type="match status" value="1"/>
</dbReference>
<reference evidence="2" key="1">
    <citation type="submission" date="2025-08" db="UniProtKB">
        <authorList>
            <consortium name="RefSeq"/>
        </authorList>
    </citation>
    <scope>IDENTIFICATION</scope>
    <source>
        <tissue evidence="2">Tentacle</tissue>
    </source>
</reference>
<dbReference type="InterPro" id="IPR000686">
    <property type="entry name" value="FANCC"/>
</dbReference>
<dbReference type="OrthoDB" id="10046159at2759"/>
<dbReference type="GO" id="GO:0043240">
    <property type="term" value="C:Fanconi anaemia nuclear complex"/>
    <property type="evidence" value="ECO:0007669"/>
    <property type="project" value="InterPro"/>
</dbReference>
<dbReference type="GO" id="GO:0034599">
    <property type="term" value="P:cellular response to oxidative stress"/>
    <property type="evidence" value="ECO:0007669"/>
    <property type="project" value="TreeGrafter"/>
</dbReference>
<accession>A0A6P8IAR6</accession>
<dbReference type="RefSeq" id="XP_031564306.1">
    <property type="nucleotide sequence ID" value="XM_031708446.1"/>
</dbReference>
<dbReference type="PANTHER" id="PTHR16798:SF0">
    <property type="entry name" value="FANCONI ANEMIA GROUP C PROTEIN"/>
    <property type="match status" value="1"/>
</dbReference>
<dbReference type="Pfam" id="PF02106">
    <property type="entry name" value="Fanconi_C"/>
    <property type="match status" value="1"/>
</dbReference>
<proteinExistence type="predicted"/>
<dbReference type="GeneID" id="116299728"/>
<keyword evidence="1" id="KW-1185">Reference proteome</keyword>
<protein>
    <submittedName>
        <fullName evidence="2">Fanconi anemia group C protein homolog</fullName>
    </submittedName>
</protein>
<evidence type="ECO:0000313" key="1">
    <source>
        <dbReference type="Proteomes" id="UP000515163"/>
    </source>
</evidence>
<dbReference type="GO" id="GO:0006289">
    <property type="term" value="P:nucleotide-excision repair"/>
    <property type="evidence" value="ECO:0007669"/>
    <property type="project" value="TreeGrafter"/>
</dbReference>
<dbReference type="InParanoid" id="A0A6P8IAR6"/>
<name>A0A6P8IAR6_ACTTE</name>
<gene>
    <name evidence="2" type="primary">LOC116299728</name>
</gene>
<dbReference type="AlphaFoldDB" id="A0A6P8IAR6"/>
<evidence type="ECO:0000313" key="2">
    <source>
        <dbReference type="RefSeq" id="XP_031564306.1"/>
    </source>
</evidence>
<organism evidence="1 2">
    <name type="scientific">Actinia tenebrosa</name>
    <name type="common">Australian red waratah sea anemone</name>
    <dbReference type="NCBI Taxonomy" id="6105"/>
    <lineage>
        <taxon>Eukaryota</taxon>
        <taxon>Metazoa</taxon>
        <taxon>Cnidaria</taxon>
        <taxon>Anthozoa</taxon>
        <taxon>Hexacorallia</taxon>
        <taxon>Actiniaria</taxon>
        <taxon>Actiniidae</taxon>
        <taxon>Actinia</taxon>
    </lineage>
</organism>
<dbReference type="KEGG" id="aten:116299728"/>
<dbReference type="Proteomes" id="UP000515163">
    <property type="component" value="Unplaced"/>
</dbReference>
<sequence>MICEEEVKRWLNIFQKSSEESESSERDRRALDSLDDLVSFLNQLKEFIEKKGHPRAVLHEIPSVGKLLGMLAQNYIMQCSEEAVKIVFHCIMSLASAGNAADSATRKTISWAQSQIRHMVSPSPMCPSSVLLIGQYIGNTATETTQIMIEKVVDSICYDLMKHDGTKWSTPANDVVPSLKHQGLTLWTLSEMCVPLVSKPVVKPLVESLLVAGNATTDLICSSSDYQMVDCLSPRFLSSVTELTRQKAINFTIKGFGVKHTLSYQSLTNLWRRYQPSFENQIFDLVEAVVLRYPDASNNDVKIVIETIYLARACRDYEELFLVAIQIVYSFGRSSPQNTRLTLLLNLLKESIARSSVAVEIAQ</sequence>